<dbReference type="Gene3D" id="3.40.50.450">
    <property type="match status" value="1"/>
</dbReference>
<comment type="caution">
    <text evidence="3">The sequence shown here is derived from an EMBL/GenBank/DDBJ whole genome shotgun (WGS) entry which is preliminary data.</text>
</comment>
<evidence type="ECO:0000256" key="1">
    <source>
        <dbReference type="ARBA" id="ARBA00006525"/>
    </source>
</evidence>
<dbReference type="GO" id="GO:0009294">
    <property type="term" value="P:DNA-mediated transformation"/>
    <property type="evidence" value="ECO:0007669"/>
    <property type="project" value="InterPro"/>
</dbReference>
<feature type="domain" description="Smf/DprA SLOG" evidence="2">
    <location>
        <begin position="12"/>
        <end position="190"/>
    </location>
</feature>
<dbReference type="Proteomes" id="UP000034160">
    <property type="component" value="Unassembled WGS sequence"/>
</dbReference>
<comment type="similarity">
    <text evidence="1">Belongs to the DprA/Smf family.</text>
</comment>
<evidence type="ECO:0000313" key="3">
    <source>
        <dbReference type="EMBL" id="KKS32748.1"/>
    </source>
</evidence>
<dbReference type="InterPro" id="IPR003488">
    <property type="entry name" value="DprA"/>
</dbReference>
<organism evidence="3 4">
    <name type="scientific">Candidatus Amesbacteria bacterium GW2011_GWA2_42_12</name>
    <dbReference type="NCBI Taxonomy" id="1618356"/>
    <lineage>
        <taxon>Bacteria</taxon>
        <taxon>Candidatus Amesiibacteriota</taxon>
    </lineage>
</organism>
<dbReference type="InterPro" id="IPR057666">
    <property type="entry name" value="DrpA_SLOG"/>
</dbReference>
<protein>
    <submittedName>
        <fullName evidence="3">Protecting protein DprA protein</fullName>
    </submittedName>
</protein>
<dbReference type="PANTHER" id="PTHR43022">
    <property type="entry name" value="PROTEIN SMF"/>
    <property type="match status" value="1"/>
</dbReference>
<dbReference type="Pfam" id="PF02481">
    <property type="entry name" value="DNA_processg_A"/>
    <property type="match status" value="1"/>
</dbReference>
<dbReference type="STRING" id="1618356.UU93_C0005G0056"/>
<accession>A0A0G1B5D9</accession>
<dbReference type="PANTHER" id="PTHR43022:SF1">
    <property type="entry name" value="PROTEIN SMF"/>
    <property type="match status" value="1"/>
</dbReference>
<reference evidence="3 4" key="1">
    <citation type="journal article" date="2015" name="Nature">
        <title>rRNA introns, odd ribosomes, and small enigmatic genomes across a large radiation of phyla.</title>
        <authorList>
            <person name="Brown C.T."/>
            <person name="Hug L.A."/>
            <person name="Thomas B.C."/>
            <person name="Sharon I."/>
            <person name="Castelle C.J."/>
            <person name="Singh A."/>
            <person name="Wilkins M.J."/>
            <person name="Williams K.H."/>
            <person name="Banfield J.F."/>
        </authorList>
    </citation>
    <scope>NUCLEOTIDE SEQUENCE [LARGE SCALE GENOMIC DNA]</scope>
</reference>
<sequence>MSMQIKQVGKFNLYYKGTWNDKLFTKCMGVVGSRRITNYGHQVVEKIVPQLVFDGWTIVSGFMYGVDIAAHKTCLECGGKTIAVLGWGINYQNDSHDQKLLDQIVDSDGLVLSLWNDQPGTNWTFPARNKVVAEISHEIIVVEAAIKSGALLTATMVRNLKKPIWAIPGPITSSVSAGTNKLLADGLAKPWLGKSPSSPLTSSANSLQTSILNILQNESLDSSEISRKLQIPINQISAELSVMILTGALSEKNGKYYQP</sequence>
<dbReference type="EMBL" id="LCCN01000005">
    <property type="protein sequence ID" value="KKS32748.1"/>
    <property type="molecule type" value="Genomic_DNA"/>
</dbReference>
<evidence type="ECO:0000259" key="2">
    <source>
        <dbReference type="Pfam" id="PF02481"/>
    </source>
</evidence>
<evidence type="ECO:0000313" key="4">
    <source>
        <dbReference type="Proteomes" id="UP000034160"/>
    </source>
</evidence>
<proteinExistence type="inferred from homology"/>
<gene>
    <name evidence="3" type="ORF">UU93_C0005G0056</name>
</gene>
<name>A0A0G1B5D9_9BACT</name>
<dbReference type="AlphaFoldDB" id="A0A0G1B5D9"/>
<dbReference type="SUPFAM" id="SSF102405">
    <property type="entry name" value="MCP/YpsA-like"/>
    <property type="match status" value="1"/>
</dbReference>